<evidence type="ECO:0000256" key="1">
    <source>
        <dbReference type="SAM" id="MobiDB-lite"/>
    </source>
</evidence>
<dbReference type="AlphaFoldDB" id="A0ABD2PI79"/>
<evidence type="ECO:0000313" key="2">
    <source>
        <dbReference type="EMBL" id="KAL3307037.1"/>
    </source>
</evidence>
<protein>
    <submittedName>
        <fullName evidence="2">Uncharacterized protein</fullName>
    </submittedName>
</protein>
<dbReference type="Proteomes" id="UP001626550">
    <property type="component" value="Unassembled WGS sequence"/>
</dbReference>
<organism evidence="2 3">
    <name type="scientific">Cichlidogyrus casuarinus</name>
    <dbReference type="NCBI Taxonomy" id="1844966"/>
    <lineage>
        <taxon>Eukaryota</taxon>
        <taxon>Metazoa</taxon>
        <taxon>Spiralia</taxon>
        <taxon>Lophotrochozoa</taxon>
        <taxon>Platyhelminthes</taxon>
        <taxon>Monogenea</taxon>
        <taxon>Monopisthocotylea</taxon>
        <taxon>Dactylogyridea</taxon>
        <taxon>Ancyrocephalidae</taxon>
        <taxon>Cichlidogyrus</taxon>
    </lineage>
</organism>
<comment type="caution">
    <text evidence="2">The sequence shown here is derived from an EMBL/GenBank/DDBJ whole genome shotgun (WGS) entry which is preliminary data.</text>
</comment>
<gene>
    <name evidence="2" type="ORF">Ciccas_014462</name>
</gene>
<feature type="region of interest" description="Disordered" evidence="1">
    <location>
        <begin position="25"/>
        <end position="45"/>
    </location>
</feature>
<accession>A0ABD2PI79</accession>
<proteinExistence type="predicted"/>
<dbReference type="EMBL" id="JBJKFK010008589">
    <property type="protein sequence ID" value="KAL3307037.1"/>
    <property type="molecule type" value="Genomic_DNA"/>
</dbReference>
<feature type="compositionally biased region" description="Polar residues" evidence="1">
    <location>
        <begin position="27"/>
        <end position="45"/>
    </location>
</feature>
<sequence length="239" mass="26860">MSQMMQLKLERHRPEAENLVLKRHDSNVSNGPDSTSQHISVMSSTKSAGAPQLLLKRRSYVPKEVHNGIVFSDKRRSRVRSMFESVGSLDNGHKLMAEHEASTCSDAQQHKVHKNPFLVNTSSKVIRIRPYSQYLENKPKPAQSTDNLSQTELCTMVGHAVRTIQAPNGDSKRSSVVFYPVSSNSGVSTSRSFQFDRIQPEQASNSNSQSAHHNYFTTVTSPYSSRHLTRFVPYSPCRI</sequence>
<name>A0ABD2PI79_9PLAT</name>
<reference evidence="2 3" key="1">
    <citation type="submission" date="2024-11" db="EMBL/GenBank/DDBJ databases">
        <title>Adaptive evolution of stress response genes in parasites aligns with host niche diversity.</title>
        <authorList>
            <person name="Hahn C."/>
            <person name="Resl P."/>
        </authorList>
    </citation>
    <scope>NUCLEOTIDE SEQUENCE [LARGE SCALE GENOMIC DNA]</scope>
    <source>
        <strain evidence="2">EGGRZ-B1_66</strain>
        <tissue evidence="2">Body</tissue>
    </source>
</reference>
<evidence type="ECO:0000313" key="3">
    <source>
        <dbReference type="Proteomes" id="UP001626550"/>
    </source>
</evidence>
<keyword evidence="3" id="KW-1185">Reference proteome</keyword>